<feature type="region of interest" description="Disordered" evidence="7">
    <location>
        <begin position="243"/>
        <end position="269"/>
    </location>
</feature>
<feature type="transmembrane region" description="Helical" evidence="8">
    <location>
        <begin position="103"/>
        <end position="128"/>
    </location>
</feature>
<name>A0A9D9EEI2_9BACT</name>
<evidence type="ECO:0000256" key="4">
    <source>
        <dbReference type="ARBA" id="ARBA00022801"/>
    </source>
</evidence>
<dbReference type="GO" id="GO:0016020">
    <property type="term" value="C:membrane"/>
    <property type="evidence" value="ECO:0007669"/>
    <property type="project" value="UniProtKB-SubCell"/>
</dbReference>
<accession>A0A9D9EEI2</accession>
<protein>
    <submittedName>
        <fullName evidence="11">Rhomboid family intramembrane serine protease</fullName>
    </submittedName>
</protein>
<reference evidence="11" key="1">
    <citation type="submission" date="2020-10" db="EMBL/GenBank/DDBJ databases">
        <authorList>
            <person name="Gilroy R."/>
        </authorList>
    </citation>
    <scope>NUCLEOTIDE SEQUENCE</scope>
    <source>
        <strain evidence="11">D3-1215</strain>
    </source>
</reference>
<organism evidence="11 12">
    <name type="scientific">Candidatus Enterocola intestinipullorum</name>
    <dbReference type="NCBI Taxonomy" id="2840783"/>
    <lineage>
        <taxon>Bacteria</taxon>
        <taxon>Pseudomonadati</taxon>
        <taxon>Bacteroidota</taxon>
        <taxon>Bacteroidia</taxon>
        <taxon>Bacteroidales</taxon>
        <taxon>Candidatus Enterocola</taxon>
    </lineage>
</organism>
<evidence type="ECO:0000313" key="12">
    <source>
        <dbReference type="Proteomes" id="UP000823637"/>
    </source>
</evidence>
<reference evidence="11" key="2">
    <citation type="journal article" date="2021" name="PeerJ">
        <title>Extensive microbial diversity within the chicken gut microbiome revealed by metagenomics and culture.</title>
        <authorList>
            <person name="Gilroy R."/>
            <person name="Ravi A."/>
            <person name="Getino M."/>
            <person name="Pursley I."/>
            <person name="Horton D.L."/>
            <person name="Alikhan N.F."/>
            <person name="Baker D."/>
            <person name="Gharbi K."/>
            <person name="Hall N."/>
            <person name="Watson M."/>
            <person name="Adriaenssens E.M."/>
            <person name="Foster-Nyarko E."/>
            <person name="Jarju S."/>
            <person name="Secka A."/>
            <person name="Antonio M."/>
            <person name="Oren A."/>
            <person name="Chaudhuri R.R."/>
            <person name="La Ragione R."/>
            <person name="Hildebrand F."/>
            <person name="Pallen M.J."/>
        </authorList>
    </citation>
    <scope>NUCLEOTIDE SEQUENCE</scope>
    <source>
        <strain evidence="11">D3-1215</strain>
    </source>
</reference>
<sequence>MPVFQELKRQFGTGGYLVRLLYINCGIFIILKLALVACMLFELPVDWVPYLELPSSLGRLLRTPWTVLTYMFVHVDFLHAIFNLLALYWFGKIFLRYFSQKQLVGVYVLGGFAGALTYVLALNTIPYFGDMRDFSYLIGASASVMGIIFASAAYYPDDSIRLALIGEIKLKYVGLAVFLLDVIGFSSSDLGGTMAHAGGALSGLLYGLLLRKKNVDLSSPVTAIMNFFSDLHSEMRKRKPKMKVKVNPGRPKTDEEWNKQNNSRNSRIDSILEKIKKSGYANLSDEEKRELFDLSNKK</sequence>
<evidence type="ECO:0000256" key="2">
    <source>
        <dbReference type="ARBA" id="ARBA00009045"/>
    </source>
</evidence>
<dbReference type="InterPro" id="IPR035952">
    <property type="entry name" value="Rhomboid-like_sf"/>
</dbReference>
<feature type="transmembrane region" description="Helical" evidence="8">
    <location>
        <begin position="21"/>
        <end position="45"/>
    </location>
</feature>
<keyword evidence="4" id="KW-0378">Hydrolase</keyword>
<dbReference type="Gene3D" id="1.20.1540.10">
    <property type="entry name" value="Rhomboid-like"/>
    <property type="match status" value="1"/>
</dbReference>
<feature type="transmembrane region" description="Helical" evidence="8">
    <location>
        <begin position="193"/>
        <end position="210"/>
    </location>
</feature>
<keyword evidence="3 8" id="KW-0812">Transmembrane</keyword>
<dbReference type="Pfam" id="PF01694">
    <property type="entry name" value="Rhomboid"/>
    <property type="match status" value="1"/>
</dbReference>
<dbReference type="PANTHER" id="PTHR43731">
    <property type="entry name" value="RHOMBOID PROTEASE"/>
    <property type="match status" value="1"/>
</dbReference>
<keyword evidence="11" id="KW-0645">Protease</keyword>
<evidence type="ECO:0000256" key="5">
    <source>
        <dbReference type="ARBA" id="ARBA00022989"/>
    </source>
</evidence>
<comment type="similarity">
    <text evidence="2">Belongs to the peptidase S54 family.</text>
</comment>
<evidence type="ECO:0000256" key="1">
    <source>
        <dbReference type="ARBA" id="ARBA00004141"/>
    </source>
</evidence>
<proteinExistence type="inferred from homology"/>
<dbReference type="InterPro" id="IPR046483">
    <property type="entry name" value="DUF6576"/>
</dbReference>
<gene>
    <name evidence="11" type="ORF">IAC32_02070</name>
</gene>
<keyword evidence="6 8" id="KW-0472">Membrane</keyword>
<dbReference type="GO" id="GO:0006508">
    <property type="term" value="P:proteolysis"/>
    <property type="evidence" value="ECO:0007669"/>
    <property type="project" value="UniProtKB-KW"/>
</dbReference>
<dbReference type="InterPro" id="IPR050925">
    <property type="entry name" value="Rhomboid_protease_S54"/>
</dbReference>
<evidence type="ECO:0000256" key="8">
    <source>
        <dbReference type="SAM" id="Phobius"/>
    </source>
</evidence>
<dbReference type="AlphaFoldDB" id="A0A9D9EEI2"/>
<evidence type="ECO:0000313" key="11">
    <source>
        <dbReference type="EMBL" id="MBO8446517.1"/>
    </source>
</evidence>
<dbReference type="EMBL" id="JADIMR010000031">
    <property type="protein sequence ID" value="MBO8446517.1"/>
    <property type="molecule type" value="Genomic_DNA"/>
</dbReference>
<evidence type="ECO:0000259" key="10">
    <source>
        <dbReference type="Pfam" id="PF20216"/>
    </source>
</evidence>
<dbReference type="Proteomes" id="UP000823637">
    <property type="component" value="Unassembled WGS sequence"/>
</dbReference>
<keyword evidence="5 8" id="KW-1133">Transmembrane helix</keyword>
<dbReference type="SUPFAM" id="SSF144091">
    <property type="entry name" value="Rhomboid-like"/>
    <property type="match status" value="1"/>
</dbReference>
<evidence type="ECO:0000256" key="3">
    <source>
        <dbReference type="ARBA" id="ARBA00022692"/>
    </source>
</evidence>
<feature type="transmembrane region" description="Helical" evidence="8">
    <location>
        <begin position="168"/>
        <end position="187"/>
    </location>
</feature>
<comment type="caution">
    <text evidence="11">The sequence shown here is derived from an EMBL/GenBank/DDBJ whole genome shotgun (WGS) entry which is preliminary data.</text>
</comment>
<evidence type="ECO:0000259" key="9">
    <source>
        <dbReference type="Pfam" id="PF01694"/>
    </source>
</evidence>
<feature type="transmembrane region" description="Helical" evidence="8">
    <location>
        <begin position="65"/>
        <end position="91"/>
    </location>
</feature>
<dbReference type="InterPro" id="IPR022764">
    <property type="entry name" value="Peptidase_S54_rhomboid_dom"/>
</dbReference>
<dbReference type="GO" id="GO:0004252">
    <property type="term" value="F:serine-type endopeptidase activity"/>
    <property type="evidence" value="ECO:0007669"/>
    <property type="project" value="InterPro"/>
</dbReference>
<feature type="transmembrane region" description="Helical" evidence="8">
    <location>
        <begin position="134"/>
        <end position="156"/>
    </location>
</feature>
<feature type="domain" description="Peptidase S54 rhomboid" evidence="9">
    <location>
        <begin position="64"/>
        <end position="212"/>
    </location>
</feature>
<evidence type="ECO:0000256" key="6">
    <source>
        <dbReference type="ARBA" id="ARBA00023136"/>
    </source>
</evidence>
<comment type="subcellular location">
    <subcellularLocation>
        <location evidence="1">Membrane</location>
        <topology evidence="1">Multi-pass membrane protein</topology>
    </subcellularLocation>
</comment>
<evidence type="ECO:0000256" key="7">
    <source>
        <dbReference type="SAM" id="MobiDB-lite"/>
    </source>
</evidence>
<feature type="domain" description="DUF6576" evidence="10">
    <location>
        <begin position="254"/>
        <end position="297"/>
    </location>
</feature>
<dbReference type="Pfam" id="PF20216">
    <property type="entry name" value="DUF6576"/>
    <property type="match status" value="1"/>
</dbReference>
<dbReference type="PANTHER" id="PTHR43731:SF14">
    <property type="entry name" value="PRESENILIN-ASSOCIATED RHOMBOID-LIKE PROTEIN, MITOCHONDRIAL"/>
    <property type="match status" value="1"/>
</dbReference>